<gene>
    <name evidence="2" type="ORF">GCM10023175_27700</name>
</gene>
<reference evidence="3" key="1">
    <citation type="journal article" date="2019" name="Int. J. Syst. Evol. Microbiol.">
        <title>The Global Catalogue of Microorganisms (GCM) 10K type strain sequencing project: providing services to taxonomists for standard genome sequencing and annotation.</title>
        <authorList>
            <consortium name="The Broad Institute Genomics Platform"/>
            <consortium name="The Broad Institute Genome Sequencing Center for Infectious Disease"/>
            <person name="Wu L."/>
            <person name="Ma J."/>
        </authorList>
    </citation>
    <scope>NUCLEOTIDE SEQUENCE [LARGE SCALE GENOMIC DNA]</scope>
    <source>
        <strain evidence="3">JCM 17906</strain>
    </source>
</reference>
<dbReference type="Gene3D" id="2.30.110.10">
    <property type="entry name" value="Electron Transport, Fmn-binding Protein, Chain A"/>
    <property type="match status" value="1"/>
</dbReference>
<proteinExistence type="predicted"/>
<dbReference type="SUPFAM" id="SSF50475">
    <property type="entry name" value="FMN-binding split barrel"/>
    <property type="match status" value="1"/>
</dbReference>
<dbReference type="Proteomes" id="UP001501598">
    <property type="component" value="Unassembled WGS sequence"/>
</dbReference>
<dbReference type="RefSeq" id="WP_345417096.1">
    <property type="nucleotide sequence ID" value="NZ_BAABGT010000032.1"/>
</dbReference>
<dbReference type="Pfam" id="PF01243">
    <property type="entry name" value="PNPOx_N"/>
    <property type="match status" value="1"/>
</dbReference>
<evidence type="ECO:0000259" key="1">
    <source>
        <dbReference type="Pfam" id="PF01243"/>
    </source>
</evidence>
<dbReference type="InterPro" id="IPR012349">
    <property type="entry name" value="Split_barrel_FMN-bd"/>
</dbReference>
<protein>
    <recommendedName>
        <fullName evidence="1">Pyridoxamine 5'-phosphate oxidase N-terminal domain-containing protein</fullName>
    </recommendedName>
</protein>
<sequence>MTDVLHTPLATELFASAIPARFAYTGLDGDPYVVPVAFHWTGKTVIVCTVERSAEVAAIRANPRVALTIDTEGFPATVLPVRGAVAVETVEGVPDEATLPDFETTIPKAAADLVAAAR</sequence>
<comment type="caution">
    <text evidence="2">The sequence shown here is derived from an EMBL/GenBank/DDBJ whole genome shotgun (WGS) entry which is preliminary data.</text>
</comment>
<accession>A0ABP8RRD7</accession>
<feature type="domain" description="Pyridoxamine 5'-phosphate oxidase N-terminal" evidence="1">
    <location>
        <begin position="25"/>
        <end position="88"/>
    </location>
</feature>
<keyword evidence="3" id="KW-1185">Reference proteome</keyword>
<dbReference type="InterPro" id="IPR011576">
    <property type="entry name" value="Pyridox_Oxase_N"/>
</dbReference>
<dbReference type="EMBL" id="BAABGT010000032">
    <property type="protein sequence ID" value="GAA4546150.1"/>
    <property type="molecule type" value="Genomic_DNA"/>
</dbReference>
<organism evidence="2 3">
    <name type="scientific">Pseudonocardia xishanensis</name>
    <dbReference type="NCBI Taxonomy" id="630995"/>
    <lineage>
        <taxon>Bacteria</taxon>
        <taxon>Bacillati</taxon>
        <taxon>Actinomycetota</taxon>
        <taxon>Actinomycetes</taxon>
        <taxon>Pseudonocardiales</taxon>
        <taxon>Pseudonocardiaceae</taxon>
        <taxon>Pseudonocardia</taxon>
    </lineage>
</organism>
<evidence type="ECO:0000313" key="3">
    <source>
        <dbReference type="Proteomes" id="UP001501598"/>
    </source>
</evidence>
<name>A0ABP8RRD7_9PSEU</name>
<evidence type="ECO:0000313" key="2">
    <source>
        <dbReference type="EMBL" id="GAA4546150.1"/>
    </source>
</evidence>